<sequence>MKVNDRVSQAIRPSRLLSFRNLLNRTLMPKRLEICAQQTSPSFKTAELIQLHRQSRVLLSSVAARHCLIQLSTYLRAIYNCAK</sequence>
<organism evidence="1 2">
    <name type="scientific">Puccinia graminis f. sp. tritici</name>
    <dbReference type="NCBI Taxonomy" id="56615"/>
    <lineage>
        <taxon>Eukaryota</taxon>
        <taxon>Fungi</taxon>
        <taxon>Dikarya</taxon>
        <taxon>Basidiomycota</taxon>
        <taxon>Pucciniomycotina</taxon>
        <taxon>Pucciniomycetes</taxon>
        <taxon>Pucciniales</taxon>
        <taxon>Pucciniaceae</taxon>
        <taxon>Puccinia</taxon>
    </lineage>
</organism>
<comment type="caution">
    <text evidence="1">The sequence shown here is derived from an EMBL/GenBank/DDBJ whole genome shotgun (WGS) entry which is preliminary data.</text>
</comment>
<gene>
    <name evidence="1" type="ORF">PGT21_007970</name>
</gene>
<accession>A0A5B0QAA2</accession>
<protein>
    <submittedName>
        <fullName evidence="1">Uncharacterized protein</fullName>
    </submittedName>
</protein>
<dbReference type="AlphaFoldDB" id="A0A5B0QAA2"/>
<name>A0A5B0QAA2_PUCGR</name>
<proteinExistence type="predicted"/>
<keyword evidence="2" id="KW-1185">Reference proteome</keyword>
<reference evidence="1 2" key="1">
    <citation type="submission" date="2019-05" db="EMBL/GenBank/DDBJ databases">
        <title>Emergence of the Ug99 lineage of the wheat stem rust pathogen through somatic hybridization.</title>
        <authorList>
            <person name="Li F."/>
            <person name="Upadhyaya N.M."/>
            <person name="Sperschneider J."/>
            <person name="Matny O."/>
            <person name="Nguyen-Phuc H."/>
            <person name="Mago R."/>
            <person name="Raley C."/>
            <person name="Miller M.E."/>
            <person name="Silverstein K.A.T."/>
            <person name="Henningsen E."/>
            <person name="Hirsch C.D."/>
            <person name="Visser B."/>
            <person name="Pretorius Z.A."/>
            <person name="Steffenson B.J."/>
            <person name="Schwessinger B."/>
            <person name="Dodds P.N."/>
            <person name="Figueroa M."/>
        </authorList>
    </citation>
    <scope>NUCLEOTIDE SEQUENCE [LARGE SCALE GENOMIC DNA]</scope>
    <source>
        <strain evidence="1">21-0</strain>
    </source>
</reference>
<evidence type="ECO:0000313" key="2">
    <source>
        <dbReference type="Proteomes" id="UP000324748"/>
    </source>
</evidence>
<dbReference type="Proteomes" id="UP000324748">
    <property type="component" value="Unassembled WGS sequence"/>
</dbReference>
<evidence type="ECO:0000313" key="1">
    <source>
        <dbReference type="EMBL" id="KAA1110039.1"/>
    </source>
</evidence>
<dbReference type="EMBL" id="VSWC01000027">
    <property type="protein sequence ID" value="KAA1110039.1"/>
    <property type="molecule type" value="Genomic_DNA"/>
</dbReference>